<accession>A0A2P6NYH8</accession>
<evidence type="ECO:0000256" key="8">
    <source>
        <dbReference type="ARBA" id="ARBA00023235"/>
    </source>
</evidence>
<dbReference type="InterPro" id="IPR036986">
    <property type="entry name" value="S4_RNA-bd_sf"/>
</dbReference>
<evidence type="ECO:0000256" key="6">
    <source>
        <dbReference type="ARBA" id="ARBA00022989"/>
    </source>
</evidence>
<feature type="transmembrane region" description="Helical" evidence="14">
    <location>
        <begin position="694"/>
        <end position="715"/>
    </location>
</feature>
<dbReference type="SMART" id="SM00363">
    <property type="entry name" value="S4"/>
    <property type="match status" value="1"/>
</dbReference>
<dbReference type="GO" id="GO:0005886">
    <property type="term" value="C:plasma membrane"/>
    <property type="evidence" value="ECO:0007669"/>
    <property type="project" value="UniProtKB-SubCell"/>
</dbReference>
<proteinExistence type="inferred from homology"/>
<evidence type="ECO:0000256" key="7">
    <source>
        <dbReference type="ARBA" id="ARBA00023136"/>
    </source>
</evidence>
<feature type="transmembrane region" description="Helical" evidence="14">
    <location>
        <begin position="770"/>
        <end position="791"/>
    </location>
</feature>
<dbReference type="PANTHER" id="PTHR43266:SF2">
    <property type="entry name" value="MAJOR FACILITATOR SUPERFAMILY (MFS) PROFILE DOMAIN-CONTAINING PROTEIN"/>
    <property type="match status" value="1"/>
</dbReference>
<evidence type="ECO:0000313" key="16">
    <source>
        <dbReference type="EMBL" id="PRP89014.1"/>
    </source>
</evidence>
<dbReference type="Pfam" id="PF01479">
    <property type="entry name" value="S4"/>
    <property type="match status" value="1"/>
</dbReference>
<dbReference type="GO" id="GO:0009982">
    <property type="term" value="F:pseudouridine synthase activity"/>
    <property type="evidence" value="ECO:0007669"/>
    <property type="project" value="InterPro"/>
</dbReference>
<keyword evidence="4" id="KW-1003">Cell membrane</keyword>
<feature type="active site" evidence="9">
    <location>
        <position position="216"/>
    </location>
</feature>
<dbReference type="SMART" id="SM00389">
    <property type="entry name" value="HOX"/>
    <property type="match status" value="1"/>
</dbReference>
<protein>
    <recommendedName>
        <fullName evidence="15">Homeobox domain-containing protein</fullName>
    </recommendedName>
</protein>
<evidence type="ECO:0000256" key="9">
    <source>
        <dbReference type="PIRSR" id="PIRSR606225-1"/>
    </source>
</evidence>
<dbReference type="PANTHER" id="PTHR43266">
    <property type="entry name" value="MACROLIDE-EFFLUX PROTEIN"/>
    <property type="match status" value="1"/>
</dbReference>
<feature type="transmembrane region" description="Helical" evidence="14">
    <location>
        <begin position="915"/>
        <end position="936"/>
    </location>
</feature>
<dbReference type="EMBL" id="MDYQ01000006">
    <property type="protein sequence ID" value="PRP89014.1"/>
    <property type="molecule type" value="Genomic_DNA"/>
</dbReference>
<dbReference type="GO" id="GO:0005634">
    <property type="term" value="C:nucleus"/>
    <property type="evidence" value="ECO:0007669"/>
    <property type="project" value="UniProtKB-SubCell"/>
</dbReference>
<dbReference type="AlphaFoldDB" id="A0A2P6NYH8"/>
<keyword evidence="10 12" id="KW-0539">Nucleus</keyword>
<keyword evidence="10 12" id="KW-0371">Homeobox</keyword>
<dbReference type="OrthoDB" id="46230at2759"/>
<dbReference type="Pfam" id="PF07690">
    <property type="entry name" value="MFS_1"/>
    <property type="match status" value="1"/>
</dbReference>
<dbReference type="Proteomes" id="UP000241769">
    <property type="component" value="Unassembled WGS sequence"/>
</dbReference>
<dbReference type="PROSITE" id="PS50889">
    <property type="entry name" value="S4"/>
    <property type="match status" value="1"/>
</dbReference>
<dbReference type="SUPFAM" id="SSF103473">
    <property type="entry name" value="MFS general substrate transporter"/>
    <property type="match status" value="1"/>
</dbReference>
<dbReference type="Gene3D" id="3.30.2350.10">
    <property type="entry name" value="Pseudouridine synthase"/>
    <property type="match status" value="1"/>
</dbReference>
<name>A0A2P6NYH8_9EUKA</name>
<dbReference type="InParanoid" id="A0A2P6NYH8"/>
<dbReference type="InterPro" id="IPR011701">
    <property type="entry name" value="MFS"/>
</dbReference>
<reference evidence="16 17" key="1">
    <citation type="journal article" date="2018" name="Genome Biol. Evol.">
        <title>Multiple Roots of Fruiting Body Formation in Amoebozoa.</title>
        <authorList>
            <person name="Hillmann F."/>
            <person name="Forbes G."/>
            <person name="Novohradska S."/>
            <person name="Ferling I."/>
            <person name="Riege K."/>
            <person name="Groth M."/>
            <person name="Westermann M."/>
            <person name="Marz M."/>
            <person name="Spaller T."/>
            <person name="Winckler T."/>
            <person name="Schaap P."/>
            <person name="Glockner G."/>
        </authorList>
    </citation>
    <scope>NUCLEOTIDE SEQUENCE [LARGE SCALE GENOMIC DNA]</scope>
    <source>
        <strain evidence="16 17">Jena</strain>
    </source>
</reference>
<keyword evidence="10 12" id="KW-0238">DNA-binding</keyword>
<feature type="DNA-binding region" description="Homeobox" evidence="10">
    <location>
        <begin position="474"/>
        <end position="533"/>
    </location>
</feature>
<dbReference type="InterPro" id="IPR006145">
    <property type="entry name" value="PsdUridine_synth_RsuA/RluA"/>
</dbReference>
<keyword evidence="5 14" id="KW-0812">Transmembrane</keyword>
<organism evidence="16 17">
    <name type="scientific">Planoprotostelium fungivorum</name>
    <dbReference type="NCBI Taxonomy" id="1890364"/>
    <lineage>
        <taxon>Eukaryota</taxon>
        <taxon>Amoebozoa</taxon>
        <taxon>Evosea</taxon>
        <taxon>Variosea</taxon>
        <taxon>Cavosteliida</taxon>
        <taxon>Cavosteliaceae</taxon>
        <taxon>Planoprotostelium</taxon>
    </lineage>
</organism>
<evidence type="ECO:0000256" key="14">
    <source>
        <dbReference type="SAM" id="Phobius"/>
    </source>
</evidence>
<dbReference type="InterPro" id="IPR002942">
    <property type="entry name" value="S4_RNA-bd"/>
</dbReference>
<dbReference type="GO" id="GO:0003677">
    <property type="term" value="F:DNA binding"/>
    <property type="evidence" value="ECO:0007669"/>
    <property type="project" value="UniProtKB-UniRule"/>
</dbReference>
<dbReference type="CDD" id="cd00165">
    <property type="entry name" value="S4"/>
    <property type="match status" value="1"/>
</dbReference>
<dbReference type="InterPro" id="IPR006224">
    <property type="entry name" value="PsdUridine_synth_RluA-like_CS"/>
</dbReference>
<evidence type="ECO:0000256" key="11">
    <source>
        <dbReference type="PROSITE-ProRule" id="PRU00182"/>
    </source>
</evidence>
<comment type="subcellular location">
    <subcellularLocation>
        <location evidence="1">Cell membrane</location>
        <topology evidence="1">Multi-pass membrane protein</topology>
    </subcellularLocation>
    <subcellularLocation>
        <location evidence="10 12">Nucleus</location>
    </subcellularLocation>
</comment>
<keyword evidence="8" id="KW-0413">Isomerase</keyword>
<feature type="region of interest" description="Disordered" evidence="13">
    <location>
        <begin position="1"/>
        <end position="26"/>
    </location>
</feature>
<dbReference type="InterPro" id="IPR020103">
    <property type="entry name" value="PsdUridine_synth_cat_dom_sf"/>
</dbReference>
<dbReference type="CDD" id="cd06173">
    <property type="entry name" value="MFS_MefA_like"/>
    <property type="match status" value="1"/>
</dbReference>
<dbReference type="InterPro" id="IPR009057">
    <property type="entry name" value="Homeodomain-like_sf"/>
</dbReference>
<dbReference type="NCBIfam" id="TIGR00005">
    <property type="entry name" value="rluA_subfam"/>
    <property type="match status" value="1"/>
</dbReference>
<dbReference type="SUPFAM" id="SSF46689">
    <property type="entry name" value="Homeodomain-like"/>
    <property type="match status" value="1"/>
</dbReference>
<evidence type="ECO:0000256" key="5">
    <source>
        <dbReference type="ARBA" id="ARBA00022692"/>
    </source>
</evidence>
<evidence type="ECO:0000256" key="10">
    <source>
        <dbReference type="PROSITE-ProRule" id="PRU00108"/>
    </source>
</evidence>
<evidence type="ECO:0000313" key="17">
    <source>
        <dbReference type="Proteomes" id="UP000241769"/>
    </source>
</evidence>
<feature type="transmembrane region" description="Helical" evidence="14">
    <location>
        <begin position="860"/>
        <end position="880"/>
    </location>
</feature>
<dbReference type="PROSITE" id="PS01129">
    <property type="entry name" value="PSI_RLU"/>
    <property type="match status" value="1"/>
</dbReference>
<dbReference type="InterPro" id="IPR036259">
    <property type="entry name" value="MFS_trans_sf"/>
</dbReference>
<dbReference type="CDD" id="cd02869">
    <property type="entry name" value="PseudoU_synth_RluA_like"/>
    <property type="match status" value="1"/>
</dbReference>
<feature type="transmembrane region" description="Helical" evidence="14">
    <location>
        <begin position="948"/>
        <end position="966"/>
    </location>
</feature>
<feature type="domain" description="Homeobox" evidence="15">
    <location>
        <begin position="472"/>
        <end position="532"/>
    </location>
</feature>
<dbReference type="STRING" id="1890364.A0A2P6NYH8"/>
<comment type="similarity">
    <text evidence="2">Belongs to the pseudouridine synthase RluA family.</text>
</comment>
<dbReference type="GO" id="GO:0001522">
    <property type="term" value="P:pseudouridine synthesis"/>
    <property type="evidence" value="ECO:0007669"/>
    <property type="project" value="InterPro"/>
</dbReference>
<evidence type="ECO:0000256" key="2">
    <source>
        <dbReference type="ARBA" id="ARBA00010876"/>
    </source>
</evidence>
<gene>
    <name evidence="16" type="ORF">PROFUN_02292</name>
</gene>
<sequence length="1038" mass="116423">MPRRQAQKPPMTLSSDSSSDSDGDLNVISNLKSDANHMEPVKHVVPAGVFPDRLDKYLPYALGDTSRSFVQRIVKEEKVTINGRVAKTSTKVKGGDVICLMIDPSEVVASGPRGQKESNIVDLDTTKEDSTEDPSTTSQNFIPKWMVGVELQPQEMDLNIVYEDEHLAVVNKNPGLMVHPSPGHVSDTLVNGLLARYGQLSKLAGIERPGIVHRLDRDTAGLMIVARTDEAYNGLKEQFMARTTVKKYGAIVSGKPQGWDEPTRSVTISKPLMRHPNDSNKMVIVQNQTKTTEEGKEAVTEYRVERVYRLPKKEIVSTLDVQIHTGRTHQIRVHTSFLGCSIVGDPIYGKKQGRFDVPFLLLWSKSIQFTHPVTKKKMEYNIGPPKHGVMTSWIHLSSPRIQKKHPLDSSNFVGTGGDTTQTIRLRFEAYKREAGDRDMEVSQIVSPYNLSVNMQTRVFYYDPSSSDSRKTEDRKRPRRNFSLKQREELHRLYLRSPYPSLEEREQMAKRMHASERQIQVWFQNQRASAPAAWAKKLHALSLSYKNTQTDKCYVRGQNSMARQFFFPRSDHTLSHKTQMDGKEVEPLDKGIIMPYVRILTLFPGYRYLWMSHVVSLLGDWINELACVKVLSEYTDSALIMGSFIICRELAPLLVSPFTGVVADTFNRKKILLIADVLRCIIVLGFLLVRTREMLWLMFLLVAITSDIVSASSFFGPAVEALIPQIVTPSYLSTANIFLNVTWSLILMSGAGVGGLITSQFGTDISFLVDAGTYVLSAVFILRLMTIPLVVVGEEISEKKKGIIREFWKSYSDGFKFLWSNRIMMVVALSKATAGSLYASSEVAQIMLAGTKYLVRDDKSFTLSLMWIASGAGIAFGPIIINRFVDDKDKNNIGCIFAGVVLLTVSSAIFPFFDSIWPFLLCITVRSLGSCLCWVWSSTFLQRNIPNRMLGRVVAIEFAALMIATIMSRLAYGGLTDHLDVPADRAVGWVAMWGALLCGLWGVFLYKFKSYDGAIPVVWHRLDGEDEENVLEAAAGKRL</sequence>
<evidence type="ECO:0000256" key="12">
    <source>
        <dbReference type="RuleBase" id="RU000682"/>
    </source>
</evidence>
<dbReference type="Gene3D" id="1.10.10.60">
    <property type="entry name" value="Homeodomain-like"/>
    <property type="match status" value="1"/>
</dbReference>
<evidence type="ECO:0000259" key="15">
    <source>
        <dbReference type="PROSITE" id="PS50071"/>
    </source>
</evidence>
<feature type="transmembrane region" description="Helical" evidence="14">
    <location>
        <begin position="986"/>
        <end position="1005"/>
    </location>
</feature>
<dbReference type="Pfam" id="PF00849">
    <property type="entry name" value="PseudoU_synth_2"/>
    <property type="match status" value="1"/>
</dbReference>
<dbReference type="InterPro" id="IPR001356">
    <property type="entry name" value="HD"/>
</dbReference>
<evidence type="ECO:0000256" key="1">
    <source>
        <dbReference type="ARBA" id="ARBA00004651"/>
    </source>
</evidence>
<evidence type="ECO:0000256" key="4">
    <source>
        <dbReference type="ARBA" id="ARBA00022475"/>
    </source>
</evidence>
<keyword evidence="7 14" id="KW-0472">Membrane</keyword>
<feature type="region of interest" description="Disordered" evidence="13">
    <location>
        <begin position="463"/>
        <end position="482"/>
    </location>
</feature>
<dbReference type="PROSITE" id="PS50071">
    <property type="entry name" value="HOMEOBOX_2"/>
    <property type="match status" value="1"/>
</dbReference>
<feature type="transmembrane region" description="Helical" evidence="14">
    <location>
        <begin position="736"/>
        <end position="758"/>
    </location>
</feature>
<keyword evidence="3" id="KW-0813">Transport</keyword>
<dbReference type="InterPro" id="IPR006225">
    <property type="entry name" value="PsdUridine_synth_RluC/D"/>
</dbReference>
<dbReference type="Gene3D" id="3.10.290.10">
    <property type="entry name" value="RNA-binding S4 domain"/>
    <property type="match status" value="1"/>
</dbReference>
<feature type="transmembrane region" description="Helical" evidence="14">
    <location>
        <begin position="822"/>
        <end position="840"/>
    </location>
</feature>
<dbReference type="GO" id="GO:0022857">
    <property type="term" value="F:transmembrane transporter activity"/>
    <property type="evidence" value="ECO:0007669"/>
    <property type="project" value="InterPro"/>
</dbReference>
<keyword evidence="17" id="KW-1185">Reference proteome</keyword>
<evidence type="ECO:0000256" key="3">
    <source>
        <dbReference type="ARBA" id="ARBA00022448"/>
    </source>
</evidence>
<dbReference type="SUPFAM" id="SSF55120">
    <property type="entry name" value="Pseudouridine synthase"/>
    <property type="match status" value="1"/>
</dbReference>
<feature type="transmembrane region" description="Helical" evidence="14">
    <location>
        <begin position="892"/>
        <end position="909"/>
    </location>
</feature>
<dbReference type="GO" id="GO:0003723">
    <property type="term" value="F:RNA binding"/>
    <property type="evidence" value="ECO:0007669"/>
    <property type="project" value="UniProtKB-KW"/>
</dbReference>
<dbReference type="CDD" id="cd00086">
    <property type="entry name" value="homeodomain"/>
    <property type="match status" value="1"/>
</dbReference>
<keyword evidence="6 14" id="KW-1133">Transmembrane helix</keyword>
<comment type="caution">
    <text evidence="16">The sequence shown here is derived from an EMBL/GenBank/DDBJ whole genome shotgun (WGS) entry which is preliminary data.</text>
</comment>
<dbReference type="SUPFAM" id="SSF55174">
    <property type="entry name" value="Alpha-L RNA-binding motif"/>
    <property type="match status" value="1"/>
</dbReference>
<keyword evidence="11" id="KW-0694">RNA-binding</keyword>
<evidence type="ECO:0000256" key="13">
    <source>
        <dbReference type="SAM" id="MobiDB-lite"/>
    </source>
</evidence>
<dbReference type="Gene3D" id="1.20.1250.20">
    <property type="entry name" value="MFS general substrate transporter like domains"/>
    <property type="match status" value="1"/>
</dbReference>
<dbReference type="Pfam" id="PF00046">
    <property type="entry name" value="Homeodomain"/>
    <property type="match status" value="1"/>
</dbReference>